<name>A0A0C3CXR5_9AGAM</name>
<reference evidence="1 2" key="1">
    <citation type="submission" date="2014-04" db="EMBL/GenBank/DDBJ databases">
        <authorList>
            <consortium name="DOE Joint Genome Institute"/>
            <person name="Kuo A."/>
            <person name="Kohler A."/>
            <person name="Nagy L.G."/>
            <person name="Floudas D."/>
            <person name="Copeland A."/>
            <person name="Barry K.W."/>
            <person name="Cichocki N."/>
            <person name="Veneault-Fourrey C."/>
            <person name="LaButti K."/>
            <person name="Lindquist E.A."/>
            <person name="Lipzen A."/>
            <person name="Lundell T."/>
            <person name="Morin E."/>
            <person name="Murat C."/>
            <person name="Sun H."/>
            <person name="Tunlid A."/>
            <person name="Henrissat B."/>
            <person name="Grigoriev I.V."/>
            <person name="Hibbett D.S."/>
            <person name="Martin F."/>
            <person name="Nordberg H.P."/>
            <person name="Cantor M.N."/>
            <person name="Hua S.X."/>
        </authorList>
    </citation>
    <scope>NUCLEOTIDE SEQUENCE [LARGE SCALE GENOMIC DNA]</scope>
    <source>
        <strain evidence="1 2">Foug A</strain>
    </source>
</reference>
<gene>
    <name evidence="1" type="ORF">SCLCIDRAFT_1222915</name>
</gene>
<evidence type="ECO:0000313" key="1">
    <source>
        <dbReference type="EMBL" id="KIM53360.1"/>
    </source>
</evidence>
<accession>A0A0C3CXR5</accession>
<dbReference type="Proteomes" id="UP000053989">
    <property type="component" value="Unassembled WGS sequence"/>
</dbReference>
<protein>
    <submittedName>
        <fullName evidence="1">Uncharacterized protein</fullName>
    </submittedName>
</protein>
<dbReference type="InParanoid" id="A0A0C3CXR5"/>
<proteinExistence type="predicted"/>
<dbReference type="EMBL" id="KN822183">
    <property type="protein sequence ID" value="KIM53360.1"/>
    <property type="molecule type" value="Genomic_DNA"/>
</dbReference>
<dbReference type="AlphaFoldDB" id="A0A0C3CXR5"/>
<keyword evidence="2" id="KW-1185">Reference proteome</keyword>
<evidence type="ECO:0000313" key="2">
    <source>
        <dbReference type="Proteomes" id="UP000053989"/>
    </source>
</evidence>
<sequence length="51" mass="5656">MLYRLSPQGFLKASCLSTRQVTICMSVLSKEARSSRHGITENDIPLLDNSS</sequence>
<reference evidence="2" key="2">
    <citation type="submission" date="2015-01" db="EMBL/GenBank/DDBJ databases">
        <title>Evolutionary Origins and Diversification of the Mycorrhizal Mutualists.</title>
        <authorList>
            <consortium name="DOE Joint Genome Institute"/>
            <consortium name="Mycorrhizal Genomics Consortium"/>
            <person name="Kohler A."/>
            <person name="Kuo A."/>
            <person name="Nagy L.G."/>
            <person name="Floudas D."/>
            <person name="Copeland A."/>
            <person name="Barry K.W."/>
            <person name="Cichocki N."/>
            <person name="Veneault-Fourrey C."/>
            <person name="LaButti K."/>
            <person name="Lindquist E.A."/>
            <person name="Lipzen A."/>
            <person name="Lundell T."/>
            <person name="Morin E."/>
            <person name="Murat C."/>
            <person name="Riley R."/>
            <person name="Ohm R."/>
            <person name="Sun H."/>
            <person name="Tunlid A."/>
            <person name="Henrissat B."/>
            <person name="Grigoriev I.V."/>
            <person name="Hibbett D.S."/>
            <person name="Martin F."/>
        </authorList>
    </citation>
    <scope>NUCLEOTIDE SEQUENCE [LARGE SCALE GENOMIC DNA]</scope>
    <source>
        <strain evidence="2">Foug A</strain>
    </source>
</reference>
<organism evidence="1 2">
    <name type="scientific">Scleroderma citrinum Foug A</name>
    <dbReference type="NCBI Taxonomy" id="1036808"/>
    <lineage>
        <taxon>Eukaryota</taxon>
        <taxon>Fungi</taxon>
        <taxon>Dikarya</taxon>
        <taxon>Basidiomycota</taxon>
        <taxon>Agaricomycotina</taxon>
        <taxon>Agaricomycetes</taxon>
        <taxon>Agaricomycetidae</taxon>
        <taxon>Boletales</taxon>
        <taxon>Sclerodermatineae</taxon>
        <taxon>Sclerodermataceae</taxon>
        <taxon>Scleroderma</taxon>
    </lineage>
</organism>
<dbReference type="HOGENOM" id="CLU_3107737_0_0_1"/>